<dbReference type="GO" id="GO:0046872">
    <property type="term" value="F:metal ion binding"/>
    <property type="evidence" value="ECO:0007669"/>
    <property type="project" value="UniProtKB-KW"/>
</dbReference>
<evidence type="ECO:0000256" key="3">
    <source>
        <dbReference type="ARBA" id="ARBA00023002"/>
    </source>
</evidence>
<evidence type="ECO:0000313" key="7">
    <source>
        <dbReference type="Proteomes" id="UP000198606"/>
    </source>
</evidence>
<dbReference type="Pfam" id="PF12831">
    <property type="entry name" value="FAD_oxidored"/>
    <property type="match status" value="1"/>
</dbReference>
<evidence type="ECO:0000256" key="4">
    <source>
        <dbReference type="ARBA" id="ARBA00023004"/>
    </source>
</evidence>
<keyword evidence="5" id="KW-0411">Iron-sulfur</keyword>
<keyword evidence="4" id="KW-0408">Iron</keyword>
<dbReference type="InterPro" id="IPR036188">
    <property type="entry name" value="FAD/NAD-bd_sf"/>
</dbReference>
<gene>
    <name evidence="6" type="ORF">SAMN05216588_11527</name>
</gene>
<accession>A0A1G8JRT5</accession>
<evidence type="ECO:0000313" key="6">
    <source>
        <dbReference type="EMBL" id="SDI33999.1"/>
    </source>
</evidence>
<organism evidence="6 7">
    <name type="scientific">Phytopseudomonas flavescens</name>
    <dbReference type="NCBI Taxonomy" id="29435"/>
    <lineage>
        <taxon>Bacteria</taxon>
        <taxon>Pseudomonadati</taxon>
        <taxon>Pseudomonadota</taxon>
        <taxon>Gammaproteobacteria</taxon>
        <taxon>Pseudomonadales</taxon>
        <taxon>Pseudomonadaceae</taxon>
        <taxon>Phytopseudomonas</taxon>
    </lineage>
</organism>
<proteinExistence type="predicted"/>
<sequence>MAHIIRTVRRDNAPQAQRLKADICIAGAGISGVSAALEAARLGKRVVLFDALPMLGGQAVGSIIGTFCGLFSNGPNRRQLTHGIADGILHDLGASGDLHHKVGPLTTVVYYDEVALGRWIGQQILDAGITVVLGAVLRDVVREGNRVCQVQLATRYGDVHVDADGFIDASGDAALTWNAGFACREPDTPIYGTQMFVMEHIDETHLPSREAFTERVKSRARDYGIERDDGLFFQFPGRGTAAFNMTHIETPLDPVAASHVAIEGRQQVDKVIAFLKTEYPEVYGQARVRAYALPGIRQTRWIVGQHHLSTDEVRAATRFADAVAQTSWPVELHGDAGGYQWEPFADDHVHSVPLRSLLPEGSDNLVVAGRCVDADAAALSSIRVMGPCIAMGAAAAHALDLAGPRGRVADVAAAALGERLSFNLQ</sequence>
<dbReference type="Gene3D" id="3.50.50.60">
    <property type="entry name" value="FAD/NAD(P)-binding domain"/>
    <property type="match status" value="1"/>
</dbReference>
<dbReference type="AlphaFoldDB" id="A0A1G8JRT5"/>
<evidence type="ECO:0000256" key="2">
    <source>
        <dbReference type="ARBA" id="ARBA00022723"/>
    </source>
</evidence>
<keyword evidence="2" id="KW-0479">Metal-binding</keyword>
<dbReference type="SUPFAM" id="SSF51905">
    <property type="entry name" value="FAD/NAD(P)-binding domain"/>
    <property type="match status" value="1"/>
</dbReference>
<dbReference type="EMBL" id="FNDG01000015">
    <property type="protein sequence ID" value="SDI33999.1"/>
    <property type="molecule type" value="Genomic_DNA"/>
</dbReference>
<dbReference type="GO" id="GO:0016491">
    <property type="term" value="F:oxidoreductase activity"/>
    <property type="evidence" value="ECO:0007669"/>
    <property type="project" value="UniProtKB-KW"/>
</dbReference>
<dbReference type="InterPro" id="IPR039650">
    <property type="entry name" value="HdrA-like"/>
</dbReference>
<name>A0A1G8JRT5_9GAMM</name>
<dbReference type="GO" id="GO:0051539">
    <property type="term" value="F:4 iron, 4 sulfur cluster binding"/>
    <property type="evidence" value="ECO:0007669"/>
    <property type="project" value="UniProtKB-KW"/>
</dbReference>
<evidence type="ECO:0000256" key="1">
    <source>
        <dbReference type="ARBA" id="ARBA00022485"/>
    </source>
</evidence>
<dbReference type="PANTHER" id="PTHR43498">
    <property type="entry name" value="FERREDOXIN:COB-COM HETERODISULFIDE REDUCTASE SUBUNIT A"/>
    <property type="match status" value="1"/>
</dbReference>
<reference evidence="6 7" key="1">
    <citation type="submission" date="2016-10" db="EMBL/GenBank/DDBJ databases">
        <authorList>
            <person name="de Groot N.N."/>
        </authorList>
    </citation>
    <scope>NUCLEOTIDE SEQUENCE [LARGE SCALE GENOMIC DNA]</scope>
    <source>
        <strain evidence="6 7">LMG 18387</strain>
    </source>
</reference>
<keyword evidence="3" id="KW-0560">Oxidoreductase</keyword>
<evidence type="ECO:0000256" key="5">
    <source>
        <dbReference type="ARBA" id="ARBA00023014"/>
    </source>
</evidence>
<dbReference type="RefSeq" id="WP_084307509.1">
    <property type="nucleotide sequence ID" value="NZ_FNDG01000015.1"/>
</dbReference>
<dbReference type="Proteomes" id="UP000198606">
    <property type="component" value="Unassembled WGS sequence"/>
</dbReference>
<keyword evidence="1" id="KW-0004">4Fe-4S</keyword>
<dbReference type="STRING" id="29435.SAMN05216588_11527"/>
<dbReference type="PANTHER" id="PTHR43498:SF1">
    <property type="entry name" value="COB--COM HETERODISULFIDE REDUCTASE IRON-SULFUR SUBUNIT A"/>
    <property type="match status" value="1"/>
</dbReference>
<protein>
    <submittedName>
        <fullName evidence="6">FAD dependent oxidoreductase</fullName>
    </submittedName>
</protein>